<proteinExistence type="predicted"/>
<name>Q0AVD7_SYNWW</name>
<protein>
    <submittedName>
        <fullName evidence="1">Uncharacterized protein</fullName>
    </submittedName>
</protein>
<dbReference type="eggNOG" id="ENOG50333YT">
    <property type="taxonomic scope" value="Bacteria"/>
</dbReference>
<dbReference type="Pfam" id="PF26595">
    <property type="entry name" value="A_ENA"/>
    <property type="match status" value="1"/>
</dbReference>
<accession>Q0AVD7</accession>
<evidence type="ECO:0000313" key="2">
    <source>
        <dbReference type="Proteomes" id="UP000001968"/>
    </source>
</evidence>
<reference evidence="2" key="1">
    <citation type="journal article" date="2010" name="Environ. Microbiol.">
        <title>The genome of Syntrophomonas wolfei: new insights into syntrophic metabolism and biohydrogen production.</title>
        <authorList>
            <person name="Sieber J.R."/>
            <person name="Sims D.R."/>
            <person name="Han C."/>
            <person name="Kim E."/>
            <person name="Lykidis A."/>
            <person name="Lapidus A.L."/>
            <person name="McDonnald E."/>
            <person name="Rohlin L."/>
            <person name="Culley D.E."/>
            <person name="Gunsalus R."/>
            <person name="McInerney M.J."/>
        </authorList>
    </citation>
    <scope>NUCLEOTIDE SEQUENCE [LARGE SCALE GENOMIC DNA]</scope>
    <source>
        <strain evidence="2">DSM 2245B / Goettingen</strain>
    </source>
</reference>
<dbReference type="KEGG" id="swo:Swol_2022"/>
<dbReference type="STRING" id="335541.Swol_2022"/>
<dbReference type="AlphaFoldDB" id="Q0AVD7"/>
<dbReference type="HOGENOM" id="CLU_1151348_0_0_9"/>
<organism evidence="1 2">
    <name type="scientific">Syntrophomonas wolfei subsp. wolfei (strain DSM 2245B / Goettingen)</name>
    <dbReference type="NCBI Taxonomy" id="335541"/>
    <lineage>
        <taxon>Bacteria</taxon>
        <taxon>Bacillati</taxon>
        <taxon>Bacillota</taxon>
        <taxon>Clostridia</taxon>
        <taxon>Eubacteriales</taxon>
        <taxon>Syntrophomonadaceae</taxon>
        <taxon>Syntrophomonas</taxon>
    </lineage>
</organism>
<dbReference type="Proteomes" id="UP000001968">
    <property type="component" value="Chromosome"/>
</dbReference>
<dbReference type="InterPro" id="IPR058705">
    <property type="entry name" value="A_ENA"/>
</dbReference>
<keyword evidence="2" id="KW-1185">Reference proteome</keyword>
<evidence type="ECO:0000313" key="1">
    <source>
        <dbReference type="EMBL" id="ABI69317.1"/>
    </source>
</evidence>
<sequence>MSLPTIPTITPSISINRTQVINLLLASVALEELGLAHIINAEGEKLQAVLGTLPGLSVKATSISGLLSVNREVRRVLQTLIKNQMLLQFKLEDIMDIPPILPTPPTPPTPPPIFINRGSAWGVGEKYGTGNAQYFTLESTDIEKSVVLGLGRTKIPVGTVNLLRQGTNLLVTFTTDFPYVMHQVHLYVGNSVPKTHSPGLFPYKYPSVPDGYFTTYTFNVDVSSIPGTIYVAAHAKILEQV</sequence>
<gene>
    <name evidence="1" type="ordered locus">Swol_2022</name>
</gene>
<dbReference type="EMBL" id="CP000448">
    <property type="protein sequence ID" value="ABI69317.1"/>
    <property type="molecule type" value="Genomic_DNA"/>
</dbReference>